<dbReference type="Proteomes" id="UP000189670">
    <property type="component" value="Unassembled WGS sequence"/>
</dbReference>
<proteinExistence type="predicted"/>
<dbReference type="EMBL" id="ATBP01000047">
    <property type="protein sequence ID" value="ETR73629.1"/>
    <property type="molecule type" value="Genomic_DNA"/>
</dbReference>
<evidence type="ECO:0000259" key="1">
    <source>
        <dbReference type="Pfam" id="PF13304"/>
    </source>
</evidence>
<dbReference type="AlphaFoldDB" id="A0A1V1PFE5"/>
<dbReference type="PANTHER" id="PTHR40396">
    <property type="entry name" value="ATPASE-LIKE PROTEIN"/>
    <property type="match status" value="1"/>
</dbReference>
<comment type="caution">
    <text evidence="2">The sequence shown here is derived from an EMBL/GenBank/DDBJ whole genome shotgun (WGS) entry which is preliminary data.</text>
</comment>
<name>A0A1V1PFE5_9BACT</name>
<feature type="domain" description="ATPase AAA-type core" evidence="1">
    <location>
        <begin position="2"/>
        <end position="68"/>
    </location>
</feature>
<gene>
    <name evidence="2" type="ORF">OMM_06827</name>
</gene>
<accession>A0A1V1PFE5</accession>
<dbReference type="InterPro" id="IPR003959">
    <property type="entry name" value="ATPase_AAA_core"/>
</dbReference>
<dbReference type="Gene3D" id="3.40.50.300">
    <property type="entry name" value="P-loop containing nucleotide triphosphate hydrolases"/>
    <property type="match status" value="1"/>
</dbReference>
<dbReference type="PANTHER" id="PTHR40396:SF1">
    <property type="entry name" value="ATPASE AAA-TYPE CORE DOMAIN-CONTAINING PROTEIN"/>
    <property type="match status" value="1"/>
</dbReference>
<sequence>MESSGSLQFLMLLSHVLNYLDKGTLLILDEIERHLHSDLISLLLSLYKTENPNNAQLMFSFHNSAIMDMLLPEELWFTEKSDNGDTTIFSASHFEDIQDIYEKSLEKLYRIGRFGAKPRGI</sequence>
<dbReference type="InterPro" id="IPR027417">
    <property type="entry name" value="P-loop_NTPase"/>
</dbReference>
<dbReference type="GO" id="GO:0016887">
    <property type="term" value="F:ATP hydrolysis activity"/>
    <property type="evidence" value="ECO:0007669"/>
    <property type="project" value="InterPro"/>
</dbReference>
<evidence type="ECO:0000313" key="3">
    <source>
        <dbReference type="Proteomes" id="UP000189670"/>
    </source>
</evidence>
<evidence type="ECO:0000313" key="2">
    <source>
        <dbReference type="EMBL" id="ETR73629.1"/>
    </source>
</evidence>
<organism evidence="2 3">
    <name type="scientific">Candidatus Magnetoglobus multicellularis str. Araruama</name>
    <dbReference type="NCBI Taxonomy" id="890399"/>
    <lineage>
        <taxon>Bacteria</taxon>
        <taxon>Pseudomonadati</taxon>
        <taxon>Thermodesulfobacteriota</taxon>
        <taxon>Desulfobacteria</taxon>
        <taxon>Desulfobacterales</taxon>
        <taxon>Desulfobacteraceae</taxon>
        <taxon>Candidatus Magnetoglobus</taxon>
    </lineage>
</organism>
<dbReference type="Pfam" id="PF13304">
    <property type="entry name" value="AAA_21"/>
    <property type="match status" value="1"/>
</dbReference>
<dbReference type="GO" id="GO:0005524">
    <property type="term" value="F:ATP binding"/>
    <property type="evidence" value="ECO:0007669"/>
    <property type="project" value="InterPro"/>
</dbReference>
<reference evidence="3" key="1">
    <citation type="submission" date="2012-11" db="EMBL/GenBank/DDBJ databases">
        <authorList>
            <person name="Lucero-Rivera Y.E."/>
            <person name="Tovar-Ramirez D."/>
        </authorList>
    </citation>
    <scope>NUCLEOTIDE SEQUENCE [LARGE SCALE GENOMIC DNA]</scope>
    <source>
        <strain evidence="3">Araruama</strain>
    </source>
</reference>
<protein>
    <recommendedName>
        <fullName evidence="1">ATPase AAA-type core domain-containing protein</fullName>
    </recommendedName>
</protein>
<dbReference type="SUPFAM" id="SSF52540">
    <property type="entry name" value="P-loop containing nucleoside triphosphate hydrolases"/>
    <property type="match status" value="1"/>
</dbReference>